<dbReference type="InterPro" id="IPR026015">
    <property type="entry name" value="ATP_synth_OSCP/delta_N_sf"/>
</dbReference>
<dbReference type="GO" id="GO:0046933">
    <property type="term" value="F:proton-transporting ATP synthase activity, rotational mechanism"/>
    <property type="evidence" value="ECO:0007669"/>
    <property type="project" value="UniProtKB-UniRule"/>
</dbReference>
<dbReference type="Proteomes" id="UP000254060">
    <property type="component" value="Unassembled WGS sequence"/>
</dbReference>
<gene>
    <name evidence="8 9" type="primary">atpH</name>
    <name evidence="9" type="ORF">NCTC13163_00485</name>
</gene>
<dbReference type="PRINTS" id="PR00125">
    <property type="entry name" value="ATPASEDELTA"/>
</dbReference>
<dbReference type="PROSITE" id="PS00389">
    <property type="entry name" value="ATPASE_DELTA"/>
    <property type="match status" value="1"/>
</dbReference>
<comment type="subcellular location">
    <subcellularLocation>
        <location evidence="8">Cell membrane</location>
        <topology evidence="8">Peripheral membrane protein</topology>
    </subcellularLocation>
    <subcellularLocation>
        <location evidence="1">Membrane</location>
    </subcellularLocation>
</comment>
<dbReference type="HAMAP" id="MF_01416">
    <property type="entry name" value="ATP_synth_delta_bact"/>
    <property type="match status" value="1"/>
</dbReference>
<dbReference type="GO" id="GO:0045259">
    <property type="term" value="C:proton-transporting ATP synthase complex"/>
    <property type="evidence" value="ECO:0007669"/>
    <property type="project" value="UniProtKB-KW"/>
</dbReference>
<dbReference type="SUPFAM" id="SSF47928">
    <property type="entry name" value="N-terminal domain of the delta subunit of the F1F0-ATP synthase"/>
    <property type="match status" value="1"/>
</dbReference>
<comment type="function">
    <text evidence="8">F(1)F(0) ATP synthase produces ATP from ADP in the presence of a proton or sodium gradient. F-type ATPases consist of two structural domains, F(1) containing the extramembraneous catalytic core and F(0) containing the membrane proton channel, linked together by a central stalk and a peripheral stalk. During catalysis, ATP synthesis in the catalytic domain of F(1) is coupled via a rotary mechanism of the central stalk subunits to proton translocation.</text>
</comment>
<dbReference type="Gene3D" id="1.10.520.20">
    <property type="entry name" value="N-terminal domain of the delta subunit of the F1F0-ATP synthase"/>
    <property type="match status" value="1"/>
</dbReference>
<evidence type="ECO:0000256" key="7">
    <source>
        <dbReference type="ARBA" id="ARBA00023310"/>
    </source>
</evidence>
<protein>
    <recommendedName>
        <fullName evidence="8">ATP synthase subunit delta</fullName>
    </recommendedName>
    <alternativeName>
        <fullName evidence="8">ATP synthase F(1) sector subunit delta</fullName>
    </alternativeName>
    <alternativeName>
        <fullName evidence="8">F-type ATPase subunit delta</fullName>
        <shortName evidence="8">F-ATPase subunit delta</shortName>
    </alternativeName>
</protein>
<keyword evidence="8" id="KW-1003">Cell membrane</keyword>
<organism evidence="9 10">
    <name type="scientific">Exiguobacterium aurantiacum</name>
    <dbReference type="NCBI Taxonomy" id="33987"/>
    <lineage>
        <taxon>Bacteria</taxon>
        <taxon>Bacillati</taxon>
        <taxon>Bacillota</taxon>
        <taxon>Bacilli</taxon>
        <taxon>Bacillales</taxon>
        <taxon>Bacillales Family XII. Incertae Sedis</taxon>
        <taxon>Exiguobacterium</taxon>
    </lineage>
</organism>
<dbReference type="InterPro" id="IPR020781">
    <property type="entry name" value="ATPase_OSCP/d_CS"/>
</dbReference>
<evidence type="ECO:0000313" key="10">
    <source>
        <dbReference type="Proteomes" id="UP000254060"/>
    </source>
</evidence>
<reference evidence="9 10" key="1">
    <citation type="submission" date="2018-06" db="EMBL/GenBank/DDBJ databases">
        <authorList>
            <consortium name="Pathogen Informatics"/>
            <person name="Doyle S."/>
        </authorList>
    </citation>
    <scope>NUCLEOTIDE SEQUENCE [LARGE SCALE GENOMIC DNA]</scope>
    <source>
        <strain evidence="9 10">NCTC13163</strain>
    </source>
</reference>
<evidence type="ECO:0000256" key="5">
    <source>
        <dbReference type="ARBA" id="ARBA00023136"/>
    </source>
</evidence>
<keyword evidence="5 8" id="KW-0472">Membrane</keyword>
<dbReference type="PANTHER" id="PTHR11910">
    <property type="entry name" value="ATP SYNTHASE DELTA CHAIN"/>
    <property type="match status" value="1"/>
</dbReference>
<keyword evidence="2 8" id="KW-0813">Transport</keyword>
<dbReference type="NCBIfam" id="NF004403">
    <property type="entry name" value="PRK05758.2-4"/>
    <property type="match status" value="1"/>
</dbReference>
<dbReference type="NCBIfam" id="TIGR01145">
    <property type="entry name" value="ATP_synt_delta"/>
    <property type="match status" value="1"/>
</dbReference>
<dbReference type="EMBL" id="UGGP01000001">
    <property type="protein sequence ID" value="STO07140.1"/>
    <property type="molecule type" value="Genomic_DNA"/>
</dbReference>
<evidence type="ECO:0000256" key="1">
    <source>
        <dbReference type="ARBA" id="ARBA00004370"/>
    </source>
</evidence>
<dbReference type="RefSeq" id="WP_029334271.1">
    <property type="nucleotide sequence ID" value="NZ_UGGP01000001.1"/>
</dbReference>
<dbReference type="InterPro" id="IPR000711">
    <property type="entry name" value="ATPase_OSCP/dsu"/>
</dbReference>
<sequence>MNASLAKRYAKALFDLAREQGTLDQVEAEVRLLDEVLHATPELMDLLTNPAVKDSELAQLLKDSFGDMTAIVVNTLLVMVENDRASEVRALPRYVREYANDFRGIAEGFVTSAYPLSATDLKEVELIFGQKMGKTLQLQNVVDEDVIGGLRVQIGYTTYDDTIETKLTRLERELLNA</sequence>
<evidence type="ECO:0000256" key="6">
    <source>
        <dbReference type="ARBA" id="ARBA00023196"/>
    </source>
</evidence>
<evidence type="ECO:0000256" key="2">
    <source>
        <dbReference type="ARBA" id="ARBA00022448"/>
    </source>
</evidence>
<comment type="function">
    <text evidence="8">This protein is part of the stalk that links CF(0) to CF(1). It either transmits conformational changes from CF(0) to CF(1) or is implicated in proton conduction.</text>
</comment>
<proteinExistence type="inferred from homology"/>
<evidence type="ECO:0000313" key="9">
    <source>
        <dbReference type="EMBL" id="STO07140.1"/>
    </source>
</evidence>
<evidence type="ECO:0000256" key="4">
    <source>
        <dbReference type="ARBA" id="ARBA00023065"/>
    </source>
</evidence>
<keyword evidence="7 8" id="KW-0066">ATP synthesis</keyword>
<keyword evidence="3 8" id="KW-0375">Hydrogen ion transport</keyword>
<keyword evidence="6 8" id="KW-0139">CF(1)</keyword>
<evidence type="ECO:0000256" key="3">
    <source>
        <dbReference type="ARBA" id="ARBA00022781"/>
    </source>
</evidence>
<accession>A0A377FQM0</accession>
<dbReference type="AlphaFoldDB" id="A0A377FQM0"/>
<dbReference type="STRING" id="1397694.GCA_000702585_01001"/>
<dbReference type="GO" id="GO:0005886">
    <property type="term" value="C:plasma membrane"/>
    <property type="evidence" value="ECO:0007669"/>
    <property type="project" value="UniProtKB-SubCell"/>
</dbReference>
<dbReference type="Pfam" id="PF00213">
    <property type="entry name" value="OSCP"/>
    <property type="match status" value="1"/>
</dbReference>
<comment type="similarity">
    <text evidence="8">Belongs to the ATPase delta chain family.</text>
</comment>
<keyword evidence="4 8" id="KW-0406">Ion transport</keyword>
<name>A0A377FQM0_9BACL</name>
<evidence type="ECO:0000256" key="8">
    <source>
        <dbReference type="HAMAP-Rule" id="MF_01416"/>
    </source>
</evidence>
<dbReference type="OrthoDB" id="9802471at2"/>